<protein>
    <submittedName>
        <fullName evidence="3">Thermonuclease family protein</fullName>
    </submittedName>
</protein>
<dbReference type="SMART" id="SM00318">
    <property type="entry name" value="SNc"/>
    <property type="match status" value="1"/>
</dbReference>
<keyword evidence="4" id="KW-1185">Reference proteome</keyword>
<name>A0A5J5GNP9_9RHOB</name>
<comment type="caution">
    <text evidence="3">The sequence shown here is derived from an EMBL/GenBank/DDBJ whole genome shotgun (WGS) entry which is preliminary data.</text>
</comment>
<dbReference type="AlphaFoldDB" id="A0A5J5GNP9"/>
<keyword evidence="1" id="KW-0732">Signal</keyword>
<evidence type="ECO:0000313" key="3">
    <source>
        <dbReference type="EMBL" id="KAA9009929.1"/>
    </source>
</evidence>
<gene>
    <name evidence="3" type="ORF">F3S47_01280</name>
</gene>
<dbReference type="Pfam" id="PF00565">
    <property type="entry name" value="SNase"/>
    <property type="match status" value="1"/>
</dbReference>
<dbReference type="SUPFAM" id="SSF50199">
    <property type="entry name" value="Staphylococcal nuclease"/>
    <property type="match status" value="1"/>
</dbReference>
<dbReference type="Proteomes" id="UP000326554">
    <property type="component" value="Unassembled WGS sequence"/>
</dbReference>
<feature type="chain" id="PRO_5023809003" evidence="1">
    <location>
        <begin position="20"/>
        <end position="216"/>
    </location>
</feature>
<feature type="domain" description="TNase-like" evidence="2">
    <location>
        <begin position="26"/>
        <end position="142"/>
    </location>
</feature>
<evidence type="ECO:0000313" key="4">
    <source>
        <dbReference type="Proteomes" id="UP000326554"/>
    </source>
</evidence>
<sequence length="216" mass="23182">MKSLAFCLALVLASGSATAQIAGPARVVDGDTLEVGGTTVRLHGIDAPEIDQTCGSASGADWACGRWVASRLGERIGDGAVSCRQLDTDRYGRAVARCATGERDLGAWLVGNGLAFAYRRYSMDYDLAEKRAAVAALGLWGYEVTSPAAFRRAGESEGPAPAGDCRIKGNVSNNGRIYHMPQDTYYAETRIDPARGERWFCSEAEARAAGWRRARR</sequence>
<proteinExistence type="predicted"/>
<dbReference type="InterPro" id="IPR016071">
    <property type="entry name" value="Staphylococal_nuclease_OB-fold"/>
</dbReference>
<accession>A0A5J5GNP9</accession>
<dbReference type="Gene3D" id="2.40.50.90">
    <property type="match status" value="1"/>
</dbReference>
<organism evidence="3 4">
    <name type="scientific">Histidinibacterium aquaticum</name>
    <dbReference type="NCBI Taxonomy" id="2613962"/>
    <lineage>
        <taxon>Bacteria</taxon>
        <taxon>Pseudomonadati</taxon>
        <taxon>Pseudomonadota</taxon>
        <taxon>Alphaproteobacteria</taxon>
        <taxon>Rhodobacterales</taxon>
        <taxon>Paracoccaceae</taxon>
        <taxon>Histidinibacterium</taxon>
    </lineage>
</organism>
<dbReference type="RefSeq" id="WP_150443414.1">
    <property type="nucleotide sequence ID" value="NZ_VYQE01000001.1"/>
</dbReference>
<feature type="signal peptide" evidence="1">
    <location>
        <begin position="1"/>
        <end position="19"/>
    </location>
</feature>
<reference evidence="3 4" key="1">
    <citation type="submission" date="2019-09" db="EMBL/GenBank/DDBJ databases">
        <authorList>
            <person name="Park J.-S."/>
            <person name="Choi H.-J."/>
        </authorList>
    </citation>
    <scope>NUCLEOTIDE SEQUENCE [LARGE SCALE GENOMIC DNA]</scope>
    <source>
        <strain evidence="3 4">176SS1-4</strain>
    </source>
</reference>
<evidence type="ECO:0000259" key="2">
    <source>
        <dbReference type="PROSITE" id="PS50830"/>
    </source>
</evidence>
<dbReference type="EMBL" id="VYQE01000001">
    <property type="protein sequence ID" value="KAA9009929.1"/>
    <property type="molecule type" value="Genomic_DNA"/>
</dbReference>
<evidence type="ECO:0000256" key="1">
    <source>
        <dbReference type="SAM" id="SignalP"/>
    </source>
</evidence>
<dbReference type="PROSITE" id="PS50830">
    <property type="entry name" value="TNASE_3"/>
    <property type="match status" value="1"/>
</dbReference>
<dbReference type="InterPro" id="IPR035437">
    <property type="entry name" value="SNase_OB-fold_sf"/>
</dbReference>